<evidence type="ECO:0000313" key="7">
    <source>
        <dbReference type="WBParaSite" id="PTRK_0000350600.1"/>
    </source>
</evidence>
<dbReference type="InterPro" id="IPR038479">
    <property type="entry name" value="Transthyretin-like_sf"/>
</dbReference>
<sequence>MISKALLIVILINFISFNFPIQFVVTGTLKCNNTPVQGFTASICDGTTDTKPKATATSDNRGFFTLNTQLEDPSHTYRVSIYHNCTSNSTQDNKERIYTRQPDYQSLFTGGTTSLPRAQAPLSTIDLDKVSNSTHKACGKA</sequence>
<dbReference type="Pfam" id="PF01060">
    <property type="entry name" value="TTR-52"/>
    <property type="match status" value="1"/>
</dbReference>
<evidence type="ECO:0000256" key="5">
    <source>
        <dbReference type="SAM" id="Phobius"/>
    </source>
</evidence>
<dbReference type="Proteomes" id="UP000038045">
    <property type="component" value="Unplaced"/>
</dbReference>
<keyword evidence="5" id="KW-1133">Transmembrane helix</keyword>
<dbReference type="Gene3D" id="2.60.40.3330">
    <property type="match status" value="1"/>
</dbReference>
<evidence type="ECO:0000256" key="2">
    <source>
        <dbReference type="ARBA" id="ARBA00010112"/>
    </source>
</evidence>
<accession>A0A0N4Z8B4</accession>
<keyword evidence="3" id="KW-0964">Secreted</keyword>
<keyword evidence="5" id="KW-0472">Membrane</keyword>
<organism evidence="6 7">
    <name type="scientific">Parastrongyloides trichosuri</name>
    <name type="common">Possum-specific nematode worm</name>
    <dbReference type="NCBI Taxonomy" id="131310"/>
    <lineage>
        <taxon>Eukaryota</taxon>
        <taxon>Metazoa</taxon>
        <taxon>Ecdysozoa</taxon>
        <taxon>Nematoda</taxon>
        <taxon>Chromadorea</taxon>
        <taxon>Rhabditida</taxon>
        <taxon>Tylenchina</taxon>
        <taxon>Panagrolaimomorpha</taxon>
        <taxon>Strongyloidoidea</taxon>
        <taxon>Strongyloididae</taxon>
        <taxon>Parastrongyloides</taxon>
    </lineage>
</organism>
<keyword evidence="6" id="KW-1185">Reference proteome</keyword>
<reference evidence="7" key="1">
    <citation type="submission" date="2017-02" db="UniProtKB">
        <authorList>
            <consortium name="WormBaseParasite"/>
        </authorList>
    </citation>
    <scope>IDENTIFICATION</scope>
</reference>
<dbReference type="GO" id="GO:0005576">
    <property type="term" value="C:extracellular region"/>
    <property type="evidence" value="ECO:0007669"/>
    <property type="project" value="UniProtKB-SubCell"/>
</dbReference>
<evidence type="ECO:0000256" key="4">
    <source>
        <dbReference type="ARBA" id="ARBA00022729"/>
    </source>
</evidence>
<dbReference type="InterPro" id="IPR001534">
    <property type="entry name" value="Transthyretin-like"/>
</dbReference>
<evidence type="ECO:0000313" key="6">
    <source>
        <dbReference type="Proteomes" id="UP000038045"/>
    </source>
</evidence>
<evidence type="ECO:0000256" key="1">
    <source>
        <dbReference type="ARBA" id="ARBA00004613"/>
    </source>
</evidence>
<feature type="transmembrane region" description="Helical" evidence="5">
    <location>
        <begin position="5"/>
        <end position="25"/>
    </location>
</feature>
<dbReference type="AlphaFoldDB" id="A0A0N4Z8B4"/>
<dbReference type="WBParaSite" id="PTRK_0000350600.1">
    <property type="protein sequence ID" value="PTRK_0000350600.1"/>
    <property type="gene ID" value="PTRK_0000350600"/>
</dbReference>
<evidence type="ECO:0000256" key="3">
    <source>
        <dbReference type="ARBA" id="ARBA00022525"/>
    </source>
</evidence>
<protein>
    <submittedName>
        <fullName evidence="7">Uncharacterized protein</fullName>
    </submittedName>
</protein>
<keyword evidence="4" id="KW-0732">Signal</keyword>
<keyword evidence="5" id="KW-0812">Transmembrane</keyword>
<proteinExistence type="inferred from homology"/>
<dbReference type="GO" id="GO:0009986">
    <property type="term" value="C:cell surface"/>
    <property type="evidence" value="ECO:0007669"/>
    <property type="project" value="InterPro"/>
</dbReference>
<comment type="similarity">
    <text evidence="2">Belongs to the nematode transthyretin-like family.</text>
</comment>
<comment type="subcellular location">
    <subcellularLocation>
        <location evidence="1">Secreted</location>
    </subcellularLocation>
</comment>
<name>A0A0N4Z8B4_PARTI</name>